<evidence type="ECO:0000256" key="1">
    <source>
        <dbReference type="SAM" id="Phobius"/>
    </source>
</evidence>
<evidence type="ECO:0008006" key="4">
    <source>
        <dbReference type="Google" id="ProtNLM"/>
    </source>
</evidence>
<name>A0ABQ1F2L1_9BACL</name>
<reference evidence="3" key="1">
    <citation type="journal article" date="2019" name="Int. J. Syst. Evol. Microbiol.">
        <title>The Global Catalogue of Microorganisms (GCM) 10K type strain sequencing project: providing services to taxonomists for standard genome sequencing and annotation.</title>
        <authorList>
            <consortium name="The Broad Institute Genomics Platform"/>
            <consortium name="The Broad Institute Genome Sequencing Center for Infectious Disease"/>
            <person name="Wu L."/>
            <person name="Ma J."/>
        </authorList>
    </citation>
    <scope>NUCLEOTIDE SEQUENCE [LARGE SCALE GENOMIC DNA]</scope>
    <source>
        <strain evidence="3">CGMCC 1.15043</strain>
    </source>
</reference>
<accession>A0ABQ1F2L1</accession>
<feature type="transmembrane region" description="Helical" evidence="1">
    <location>
        <begin position="51"/>
        <end position="71"/>
    </location>
</feature>
<feature type="transmembrane region" description="Helical" evidence="1">
    <location>
        <begin position="156"/>
        <end position="178"/>
    </location>
</feature>
<keyword evidence="1" id="KW-1133">Transmembrane helix</keyword>
<protein>
    <recommendedName>
        <fullName evidence="4">DUF2306 domain-containing protein</fullName>
    </recommendedName>
</protein>
<feature type="transmembrane region" description="Helical" evidence="1">
    <location>
        <begin position="184"/>
        <end position="204"/>
    </location>
</feature>
<evidence type="ECO:0000313" key="2">
    <source>
        <dbReference type="EMBL" id="GFZ97024.1"/>
    </source>
</evidence>
<sequence>MKERNTGRKWAFGILAFFAVAISLYALILYGLPDGLRKQMFVTDKGPLPELWYKILWAHAVSAGLALGIGWIQFIKRLRQSMPNLHRSIGYLYTVLITVAGLTGLYLAFYANGGWIGRIGFGMLSLMWLYTLYHSLRSIIVLRNPIAHGNWMIRNYALSCAAITLRIYIPLAVVLFGVTDTNDSFIVIAWLCWIPNLLFAHWLINRRMARPAYKSTYQRPV</sequence>
<comment type="caution">
    <text evidence="2">The sequence shown here is derived from an EMBL/GenBank/DDBJ whole genome shotgun (WGS) entry which is preliminary data.</text>
</comment>
<feature type="transmembrane region" description="Helical" evidence="1">
    <location>
        <begin position="12"/>
        <end position="31"/>
    </location>
</feature>
<dbReference type="EMBL" id="BMHE01000032">
    <property type="protein sequence ID" value="GFZ97024.1"/>
    <property type="molecule type" value="Genomic_DNA"/>
</dbReference>
<dbReference type="Pfam" id="PF10067">
    <property type="entry name" value="DUF2306"/>
    <property type="match status" value="1"/>
</dbReference>
<dbReference type="RefSeq" id="WP_189016141.1">
    <property type="nucleotide sequence ID" value="NZ_BMHE01000032.1"/>
</dbReference>
<gene>
    <name evidence="2" type="ORF">GCM10008018_49260</name>
</gene>
<feature type="transmembrane region" description="Helical" evidence="1">
    <location>
        <begin position="91"/>
        <end position="109"/>
    </location>
</feature>
<feature type="transmembrane region" description="Helical" evidence="1">
    <location>
        <begin position="115"/>
        <end position="136"/>
    </location>
</feature>
<proteinExistence type="predicted"/>
<evidence type="ECO:0000313" key="3">
    <source>
        <dbReference type="Proteomes" id="UP000615455"/>
    </source>
</evidence>
<keyword evidence="1" id="KW-0472">Membrane</keyword>
<keyword evidence="1" id="KW-0812">Transmembrane</keyword>
<dbReference type="Proteomes" id="UP000615455">
    <property type="component" value="Unassembled WGS sequence"/>
</dbReference>
<keyword evidence="3" id="KW-1185">Reference proteome</keyword>
<dbReference type="InterPro" id="IPR018750">
    <property type="entry name" value="DUF2306_membrane"/>
</dbReference>
<organism evidence="2 3">
    <name type="scientific">Paenibacillus marchantiophytorum</name>
    <dbReference type="NCBI Taxonomy" id="1619310"/>
    <lineage>
        <taxon>Bacteria</taxon>
        <taxon>Bacillati</taxon>
        <taxon>Bacillota</taxon>
        <taxon>Bacilli</taxon>
        <taxon>Bacillales</taxon>
        <taxon>Paenibacillaceae</taxon>
        <taxon>Paenibacillus</taxon>
    </lineage>
</organism>